<feature type="transmembrane region" description="Helical" evidence="15">
    <location>
        <begin position="232"/>
        <end position="256"/>
    </location>
</feature>
<keyword evidence="9" id="KW-1015">Disulfide bond</keyword>
<keyword evidence="17" id="KW-1185">Reference proteome</keyword>
<keyword evidence="5 15" id="KW-0812">Transmembrane</keyword>
<dbReference type="InterPro" id="IPR018499">
    <property type="entry name" value="Tetraspanin/Peripherin"/>
</dbReference>
<evidence type="ECO:0000256" key="15">
    <source>
        <dbReference type="SAM" id="Phobius"/>
    </source>
</evidence>
<dbReference type="FunFam" id="1.10.1450.10:FF:000011">
    <property type="entry name" value="Tetraspanin"/>
    <property type="match status" value="1"/>
</dbReference>
<keyword evidence="8 15" id="KW-0472">Membrane</keyword>
<evidence type="ECO:0000256" key="4">
    <source>
        <dbReference type="ARBA" id="ARBA00022475"/>
    </source>
</evidence>
<dbReference type="GO" id="GO:0019899">
    <property type="term" value="F:enzyme binding"/>
    <property type="evidence" value="ECO:0007669"/>
    <property type="project" value="UniProtKB-ARBA"/>
</dbReference>
<accession>A0A3P8W114</accession>
<reference evidence="16" key="2">
    <citation type="submission" date="2025-08" db="UniProtKB">
        <authorList>
            <consortium name="Ensembl"/>
        </authorList>
    </citation>
    <scope>IDENTIFICATION</scope>
</reference>
<dbReference type="GeneTree" id="ENSGT00940000165233"/>
<evidence type="ECO:0000256" key="8">
    <source>
        <dbReference type="ARBA" id="ARBA00023136"/>
    </source>
</evidence>
<evidence type="ECO:0000256" key="1">
    <source>
        <dbReference type="ARBA" id="ARBA00004414"/>
    </source>
</evidence>
<sequence length="353" mass="39870">MPSYSELRKTNHFYYFIKFTLNVYSMLFSLMGLCVLCVGLYAEVERQKNRTLEGLFLAPAVVLILLGLVMFTVSVVGMVGSLRDNKTLLHMLGHLAPLCVSHTMTIKTVVFCCIQTIALFQSSIREGIKHYYDDLDFKNILDYVQQKFSCCGGDDYKDWGVNQYHFCNGTGPLACGVPYTCCIHNEVGEVINTLCGYQTLMKEREALQNLIHVRGCIHAVNLWMSDNIGITIALCCAIGLPQLLGIILSCIFWNLLVDMSESADMVDFKLKKAEFKYSDLDLSGAGWCMCLPRDEGYLPVPDSEPTLDPIDIHLQKLKKQPPRTHSQLRELQQSRSTTGLDEVDVGRKQKREH</sequence>
<reference evidence="16 17" key="1">
    <citation type="journal article" date="2014" name="Nat. Genet.">
        <title>Whole-genome sequence of a flatfish provides insights into ZW sex chromosome evolution and adaptation to a benthic lifestyle.</title>
        <authorList>
            <person name="Chen S."/>
            <person name="Zhang G."/>
            <person name="Shao C."/>
            <person name="Huang Q."/>
            <person name="Liu G."/>
            <person name="Zhang P."/>
            <person name="Song W."/>
            <person name="An N."/>
            <person name="Chalopin D."/>
            <person name="Volff J.N."/>
            <person name="Hong Y."/>
            <person name="Li Q."/>
            <person name="Sha Z."/>
            <person name="Zhou H."/>
            <person name="Xie M."/>
            <person name="Yu Q."/>
            <person name="Liu Y."/>
            <person name="Xiang H."/>
            <person name="Wang N."/>
            <person name="Wu K."/>
            <person name="Yang C."/>
            <person name="Zhou Q."/>
            <person name="Liao X."/>
            <person name="Yang L."/>
            <person name="Hu Q."/>
            <person name="Zhang J."/>
            <person name="Meng L."/>
            <person name="Jin L."/>
            <person name="Tian Y."/>
            <person name="Lian J."/>
            <person name="Yang J."/>
            <person name="Miao G."/>
            <person name="Liu S."/>
            <person name="Liang Z."/>
            <person name="Yan F."/>
            <person name="Li Y."/>
            <person name="Sun B."/>
            <person name="Zhang H."/>
            <person name="Zhang J."/>
            <person name="Zhu Y."/>
            <person name="Du M."/>
            <person name="Zhao Y."/>
            <person name="Schartl M."/>
            <person name="Tang Q."/>
            <person name="Wang J."/>
        </authorList>
    </citation>
    <scope>NUCLEOTIDE SEQUENCE</scope>
</reference>
<evidence type="ECO:0000256" key="11">
    <source>
        <dbReference type="ARBA" id="ARBA00056423"/>
    </source>
</evidence>
<dbReference type="GO" id="GO:0051604">
    <property type="term" value="P:protein maturation"/>
    <property type="evidence" value="ECO:0007669"/>
    <property type="project" value="UniProtKB-ARBA"/>
</dbReference>
<evidence type="ECO:0000256" key="3">
    <source>
        <dbReference type="ARBA" id="ARBA00006840"/>
    </source>
</evidence>
<feature type="transmembrane region" description="Helical" evidence="15">
    <location>
        <begin position="100"/>
        <end position="120"/>
    </location>
</feature>
<feature type="transmembrane region" description="Helical" evidence="15">
    <location>
        <begin position="54"/>
        <end position="80"/>
    </location>
</feature>
<feature type="transmembrane region" description="Helical" evidence="15">
    <location>
        <begin position="23"/>
        <end position="42"/>
    </location>
</feature>
<feature type="region of interest" description="Disordered" evidence="14">
    <location>
        <begin position="318"/>
        <end position="353"/>
    </location>
</feature>
<evidence type="ECO:0000313" key="17">
    <source>
        <dbReference type="Proteomes" id="UP000265120"/>
    </source>
</evidence>
<dbReference type="CDD" id="cd03158">
    <property type="entry name" value="penumbra_like_LEL"/>
    <property type="match status" value="1"/>
</dbReference>
<dbReference type="Ensembl" id="ENSCSET00000021486.1">
    <property type="protein sequence ID" value="ENSCSEP00000021213.1"/>
    <property type="gene ID" value="ENSCSEG00000013539.1"/>
</dbReference>
<dbReference type="PANTHER" id="PTHR19282:SF199">
    <property type="entry name" value="TETRASPANIN"/>
    <property type="match status" value="1"/>
</dbReference>
<evidence type="ECO:0000256" key="2">
    <source>
        <dbReference type="ARBA" id="ARBA00004651"/>
    </source>
</evidence>
<dbReference type="PRINTS" id="PR00259">
    <property type="entry name" value="TMFOUR"/>
</dbReference>
<dbReference type="Pfam" id="PF00335">
    <property type="entry name" value="Tetraspanin"/>
    <property type="match status" value="1"/>
</dbReference>
<evidence type="ECO:0000256" key="6">
    <source>
        <dbReference type="ARBA" id="ARBA00022753"/>
    </source>
</evidence>
<reference evidence="16" key="3">
    <citation type="submission" date="2025-09" db="UniProtKB">
        <authorList>
            <consortium name="Ensembl"/>
        </authorList>
    </citation>
    <scope>IDENTIFICATION</scope>
</reference>
<keyword evidence="4" id="KW-1003">Cell membrane</keyword>
<dbReference type="SUPFAM" id="SSF48652">
    <property type="entry name" value="Tetraspanin"/>
    <property type="match status" value="1"/>
</dbReference>
<dbReference type="PANTHER" id="PTHR19282">
    <property type="entry name" value="TETRASPANIN"/>
    <property type="match status" value="1"/>
</dbReference>
<comment type="similarity">
    <text evidence="3">Belongs to the tetraspanin (TM4SF) family.</text>
</comment>
<evidence type="ECO:0000256" key="7">
    <source>
        <dbReference type="ARBA" id="ARBA00022989"/>
    </source>
</evidence>
<dbReference type="Proteomes" id="UP000265120">
    <property type="component" value="Chromosome Z"/>
</dbReference>
<keyword evidence="10" id="KW-0325">Glycoprotein</keyword>
<dbReference type="GO" id="GO:0005886">
    <property type="term" value="C:plasma membrane"/>
    <property type="evidence" value="ECO:0007669"/>
    <property type="project" value="UniProtKB-SubCell"/>
</dbReference>
<keyword evidence="6" id="KW-0967">Endosome</keyword>
<dbReference type="GO" id="GO:0031902">
    <property type="term" value="C:late endosome membrane"/>
    <property type="evidence" value="ECO:0007669"/>
    <property type="project" value="UniProtKB-SubCell"/>
</dbReference>
<evidence type="ECO:0000256" key="12">
    <source>
        <dbReference type="ARBA" id="ARBA00065909"/>
    </source>
</evidence>
<feature type="compositionally biased region" description="Polar residues" evidence="14">
    <location>
        <begin position="323"/>
        <end position="339"/>
    </location>
</feature>
<evidence type="ECO:0000256" key="13">
    <source>
        <dbReference type="ARBA" id="ARBA00073329"/>
    </source>
</evidence>
<comment type="subcellular location">
    <subcellularLocation>
        <location evidence="2">Cell membrane</location>
        <topology evidence="2">Multi-pass membrane protein</topology>
    </subcellularLocation>
    <subcellularLocation>
        <location evidence="1">Late endosome membrane</location>
    </subcellularLocation>
</comment>
<organism evidence="16 17">
    <name type="scientific">Cynoglossus semilaevis</name>
    <name type="common">Tongue sole</name>
    <dbReference type="NCBI Taxonomy" id="244447"/>
    <lineage>
        <taxon>Eukaryota</taxon>
        <taxon>Metazoa</taxon>
        <taxon>Chordata</taxon>
        <taxon>Craniata</taxon>
        <taxon>Vertebrata</taxon>
        <taxon>Euteleostomi</taxon>
        <taxon>Actinopterygii</taxon>
        <taxon>Neopterygii</taxon>
        <taxon>Teleostei</taxon>
        <taxon>Neoteleostei</taxon>
        <taxon>Acanthomorphata</taxon>
        <taxon>Carangaria</taxon>
        <taxon>Pleuronectiformes</taxon>
        <taxon>Pleuronectoidei</taxon>
        <taxon>Cynoglossidae</taxon>
        <taxon>Cynoglossinae</taxon>
        <taxon>Cynoglossus</taxon>
    </lineage>
</organism>
<evidence type="ECO:0000256" key="9">
    <source>
        <dbReference type="ARBA" id="ARBA00023157"/>
    </source>
</evidence>
<evidence type="ECO:0000256" key="10">
    <source>
        <dbReference type="ARBA" id="ARBA00023180"/>
    </source>
</evidence>
<evidence type="ECO:0000313" key="16">
    <source>
        <dbReference type="Ensembl" id="ENSCSEP00000021213.1"/>
    </source>
</evidence>
<proteinExistence type="inferred from homology"/>
<keyword evidence="7 15" id="KW-1133">Transmembrane helix</keyword>
<comment type="subunit">
    <text evidence="12">Interacts with ADAM10; the interaction influences ADAM10 substrate specificity, endocytosis and turnover.</text>
</comment>
<evidence type="ECO:0000256" key="5">
    <source>
        <dbReference type="ARBA" id="ARBA00022692"/>
    </source>
</evidence>
<protein>
    <recommendedName>
        <fullName evidence="13">Tetraspanin-15</fullName>
    </recommendedName>
</protein>
<dbReference type="Gene3D" id="1.10.1450.10">
    <property type="entry name" value="Tetraspanin"/>
    <property type="match status" value="1"/>
</dbReference>
<dbReference type="InterPro" id="IPR008952">
    <property type="entry name" value="Tetraspanin_EC2_sf"/>
</dbReference>
<name>A0A3P8W114_CYNSE</name>
<comment type="function">
    <text evidence="11">Part of TspanC8 subgroup, composed of 6 members that interact with the transmembrane metalloprotease ADAM10. This interaction is required for ADAM10 exit from the endoplasmic reticulum and for enzymatic maturation and trafficking to the cell surface as well as substrate specificity. Different TspanC8/ADAM10 complexes have distinct substrates. Promotes ADAM10-mediated cleavage of CDH2. Negatively regulates ligand-induced Notch activity probably by regulating ADAM10 activity.</text>
</comment>
<dbReference type="AlphaFoldDB" id="A0A3P8W114"/>
<evidence type="ECO:0000256" key="14">
    <source>
        <dbReference type="SAM" id="MobiDB-lite"/>
    </source>
</evidence>